<dbReference type="GeneID" id="93248489"/>
<reference evidence="1 2" key="1">
    <citation type="journal article" date="2013" name="Genome Announc.">
        <title>Complete Genome Sequence of Mycoplasma hyorhinis Strain SK76.</title>
        <authorList>
            <person name="Goodison S."/>
            <person name="Urquidi V."/>
            <person name="Kumar D."/>
            <person name="Reyes L."/>
            <person name="Rosser C.J."/>
        </authorList>
    </citation>
    <scope>NUCLEOTIDE SEQUENCE [LARGE SCALE GENOMIC DNA]</scope>
    <source>
        <strain evidence="1 2">SK76</strain>
    </source>
</reference>
<organism evidence="1 2">
    <name type="scientific">Mesomycoplasma hyorhinis SK76</name>
    <dbReference type="NCBI Taxonomy" id="1118964"/>
    <lineage>
        <taxon>Bacteria</taxon>
        <taxon>Bacillati</taxon>
        <taxon>Mycoplasmatota</taxon>
        <taxon>Mycoplasmoidales</taxon>
        <taxon>Metamycoplasmataceae</taxon>
        <taxon>Mesomycoplasma</taxon>
    </lineage>
</organism>
<protein>
    <submittedName>
        <fullName evidence="1">Uncharacterized protein</fullName>
    </submittedName>
</protein>
<dbReference type="KEGG" id="mhs:MOS_372"/>
<gene>
    <name evidence="1" type="ORF">MOS_372</name>
</gene>
<proteinExistence type="predicted"/>
<evidence type="ECO:0000313" key="2">
    <source>
        <dbReference type="Proteomes" id="UP000009399"/>
    </source>
</evidence>
<dbReference type="AlphaFoldDB" id="A0AAI8AMW6"/>
<name>A0AAI8AMW6_MESHY</name>
<dbReference type="EMBL" id="CP003914">
    <property type="protein sequence ID" value="AFX74296.1"/>
    <property type="molecule type" value="Genomic_DNA"/>
</dbReference>
<evidence type="ECO:0000313" key="1">
    <source>
        <dbReference type="EMBL" id="AFX74296.1"/>
    </source>
</evidence>
<sequence>MKYLNKEIKNNEWIIVIKYILSNFTGKNIKIFLPENNKNSTTSNCFDNINKKAKLFNDFPLNFNPPNLWTLDKNLNFILDEQKEYKAERFAAKIKLYSHTENKIFYKLNKEDEKSNDIQKLINNYNN</sequence>
<dbReference type="Proteomes" id="UP000009399">
    <property type="component" value="Chromosome"/>
</dbReference>
<dbReference type="RefSeq" id="WP_014582518.1">
    <property type="nucleotide sequence ID" value="NC_019552.1"/>
</dbReference>
<accession>A0AAI8AMW6</accession>